<comment type="caution">
    <text evidence="1">The sequence shown here is derived from an EMBL/GenBank/DDBJ whole genome shotgun (WGS) entry which is preliminary data.</text>
</comment>
<proteinExistence type="predicted"/>
<evidence type="ECO:0000313" key="1">
    <source>
        <dbReference type="EMBL" id="KAI3721738.1"/>
    </source>
</evidence>
<evidence type="ECO:0000313" key="2">
    <source>
        <dbReference type="Proteomes" id="UP001055811"/>
    </source>
</evidence>
<accession>A0ACB9BI17</accession>
<protein>
    <submittedName>
        <fullName evidence="1">Uncharacterized protein</fullName>
    </submittedName>
</protein>
<dbReference type="EMBL" id="CM042014">
    <property type="protein sequence ID" value="KAI3721738.1"/>
    <property type="molecule type" value="Genomic_DNA"/>
</dbReference>
<sequence length="628" mass="66349">MTTAGSRDPPLVAQRLLGKVALVTGGASGIGESIVRLFHKHGAKVCVVDINDDLGQHLCQTLGPTTRFIHGDVAIEDDMSRAVDFTVTNFGTLDIMVNNAGISGTPCPDIREFPISTFEKVFDINTKGTFIGMKHAARVMIPLKKGSIVSISSVASAIGGAGPHAYAASKHAVLGLTKSVAAELGQHGIRVNCVSPYAVLTNLALAHLPEDERTDDARAGFRAFVGKNANLQGVDLVEDDVANAVFFLASDDASTSTSLLILGGQLDCVEWSDDASIQPSSPTYHFFSGDVHASPPSSSGQFDPFLTLASSISLKSCSARSYAIVDVPKNEIQNRSMLCLTPNIFLSEIEMTTAGSRDSPLVAQRLLGKVALVTGGATGIGESIVRLFHKHGAKVCVVDINDDLGQHLCQTLGPTTRFIHGDVAIEDDVSRAVDFTVANFGTLDIMVNNAGIGGPPCPDIREFPISNFEKVFDINTKGTFIGMKHAARVMIPSKKGSIVSISSVTSAIGGAGPHAYTASKHAVLGLTKSVAAELGQHGIRVNCVSPYAILTNLALAHLHEDERTDDARAGFRAFIGKNANLQGVDLVEDDVANAVLFLASDDARYISGDNLFVDGGFTCTNHSLRVFR</sequence>
<dbReference type="Proteomes" id="UP001055811">
    <property type="component" value="Linkage Group LG06"/>
</dbReference>
<reference evidence="2" key="1">
    <citation type="journal article" date="2022" name="Mol. Ecol. Resour.">
        <title>The genomes of chicory, endive, great burdock and yacon provide insights into Asteraceae palaeo-polyploidization history and plant inulin production.</title>
        <authorList>
            <person name="Fan W."/>
            <person name="Wang S."/>
            <person name="Wang H."/>
            <person name="Wang A."/>
            <person name="Jiang F."/>
            <person name="Liu H."/>
            <person name="Zhao H."/>
            <person name="Xu D."/>
            <person name="Zhang Y."/>
        </authorList>
    </citation>
    <scope>NUCLEOTIDE SEQUENCE [LARGE SCALE GENOMIC DNA]</scope>
    <source>
        <strain evidence="2">cv. Punajuju</strain>
    </source>
</reference>
<gene>
    <name evidence="1" type="ORF">L2E82_32756</name>
</gene>
<organism evidence="1 2">
    <name type="scientific">Cichorium intybus</name>
    <name type="common">Chicory</name>
    <dbReference type="NCBI Taxonomy" id="13427"/>
    <lineage>
        <taxon>Eukaryota</taxon>
        <taxon>Viridiplantae</taxon>
        <taxon>Streptophyta</taxon>
        <taxon>Embryophyta</taxon>
        <taxon>Tracheophyta</taxon>
        <taxon>Spermatophyta</taxon>
        <taxon>Magnoliopsida</taxon>
        <taxon>eudicotyledons</taxon>
        <taxon>Gunneridae</taxon>
        <taxon>Pentapetalae</taxon>
        <taxon>asterids</taxon>
        <taxon>campanulids</taxon>
        <taxon>Asterales</taxon>
        <taxon>Asteraceae</taxon>
        <taxon>Cichorioideae</taxon>
        <taxon>Cichorieae</taxon>
        <taxon>Cichoriinae</taxon>
        <taxon>Cichorium</taxon>
    </lineage>
</organism>
<keyword evidence="2" id="KW-1185">Reference proteome</keyword>
<name>A0ACB9BI17_CICIN</name>
<reference evidence="1 2" key="2">
    <citation type="journal article" date="2022" name="Mol. Ecol. Resour.">
        <title>The genomes of chicory, endive, great burdock and yacon provide insights into Asteraceae paleo-polyploidization history and plant inulin production.</title>
        <authorList>
            <person name="Fan W."/>
            <person name="Wang S."/>
            <person name="Wang H."/>
            <person name="Wang A."/>
            <person name="Jiang F."/>
            <person name="Liu H."/>
            <person name="Zhao H."/>
            <person name="Xu D."/>
            <person name="Zhang Y."/>
        </authorList>
    </citation>
    <scope>NUCLEOTIDE SEQUENCE [LARGE SCALE GENOMIC DNA]</scope>
    <source>
        <strain evidence="2">cv. Punajuju</strain>
        <tissue evidence="1">Leaves</tissue>
    </source>
</reference>